<sequence length="541" mass="62918">MQEKKQIFSWNLISDLDIESNSDIESNLNIGSSSSEDEKMFDLIKEIINNIRPESINNILEDNYNKSNEEKILSDNNDINSDESINNNEDDNYENSDNNVDNSDKNLDNNEDINSDNSDEKKILSDNNDINSDKSINNNEDDNYENSDNNVDNSDKNLDNNEDINSDNSDESMDDNENIDSDENEDSIFDENNIKALKLLTVKIKYGITDMAFDDILKTFNINISLYKLKKILSNYIELTPQTFEIFLLQYSNKNRSKELLYHHEYTSSEEYLFDNKYEDIFDGRIYKELLKKDYFKDRRDIALTASSDANLLITMMIPGPKSPKDINSFLIPLVEELNELSNGIPYIDGLTEENFLLKAHIISWFGDIPALSKTLNLSDFVTLKEFHQQNTYVYYPLLIPSTNNRIDLPQLRTHNETYQKALLIELINNETNKKKEIKKNRIKGLCILFKIETLSFSFSYPTDIMHLFFKNIASLMFSLWSNNFSKDEIEHKEYNLSRNEIKKIGEIIASIKKNMPLDIGKVPRDIAKHYAGFKAIEWRN</sequence>
<dbReference type="Pfam" id="PF02992">
    <property type="entry name" value="Transposase_21"/>
    <property type="match status" value="1"/>
</dbReference>
<accession>A0A397IEG9</accession>
<feature type="compositionally biased region" description="Low complexity" evidence="1">
    <location>
        <begin position="74"/>
        <end position="87"/>
    </location>
</feature>
<dbReference type="Proteomes" id="UP000266861">
    <property type="component" value="Unassembled WGS sequence"/>
</dbReference>
<evidence type="ECO:0000313" key="3">
    <source>
        <dbReference type="Proteomes" id="UP000266861"/>
    </source>
</evidence>
<evidence type="ECO:0000313" key="2">
    <source>
        <dbReference type="EMBL" id="RHZ71774.1"/>
    </source>
</evidence>
<evidence type="ECO:0000256" key="1">
    <source>
        <dbReference type="SAM" id="MobiDB-lite"/>
    </source>
</evidence>
<feature type="region of interest" description="Disordered" evidence="1">
    <location>
        <begin position="74"/>
        <end position="186"/>
    </location>
</feature>
<comment type="caution">
    <text evidence="2">The sequence shown here is derived from an EMBL/GenBank/DDBJ whole genome shotgun (WGS) entry which is preliminary data.</text>
</comment>
<organism evidence="2 3">
    <name type="scientific">Diversispora epigaea</name>
    <dbReference type="NCBI Taxonomy" id="1348612"/>
    <lineage>
        <taxon>Eukaryota</taxon>
        <taxon>Fungi</taxon>
        <taxon>Fungi incertae sedis</taxon>
        <taxon>Mucoromycota</taxon>
        <taxon>Glomeromycotina</taxon>
        <taxon>Glomeromycetes</taxon>
        <taxon>Diversisporales</taxon>
        <taxon>Diversisporaceae</taxon>
        <taxon>Diversispora</taxon>
    </lineage>
</organism>
<dbReference type="PANTHER" id="PTHR46579:SF1">
    <property type="entry name" value="F5_8 TYPE C DOMAIN-CONTAINING PROTEIN"/>
    <property type="match status" value="1"/>
</dbReference>
<dbReference type="AlphaFoldDB" id="A0A397IEG9"/>
<reference evidence="2 3" key="1">
    <citation type="submission" date="2018-08" db="EMBL/GenBank/DDBJ databases">
        <title>Genome and evolution of the arbuscular mycorrhizal fungus Diversispora epigaea (formerly Glomus versiforme) and its bacterial endosymbionts.</title>
        <authorList>
            <person name="Sun X."/>
            <person name="Fei Z."/>
            <person name="Harrison M."/>
        </authorList>
    </citation>
    <scope>NUCLEOTIDE SEQUENCE [LARGE SCALE GENOMIC DNA]</scope>
    <source>
        <strain evidence="2 3">IT104</strain>
    </source>
</reference>
<dbReference type="STRING" id="1348612.A0A397IEG9"/>
<dbReference type="InterPro" id="IPR004242">
    <property type="entry name" value="Transposase_21"/>
</dbReference>
<gene>
    <name evidence="2" type="ORF">Glove_253g20</name>
</gene>
<proteinExistence type="predicted"/>
<dbReference type="EMBL" id="PQFF01000232">
    <property type="protein sequence ID" value="RHZ71774.1"/>
    <property type="molecule type" value="Genomic_DNA"/>
</dbReference>
<keyword evidence="3" id="KW-1185">Reference proteome</keyword>
<dbReference type="PANTHER" id="PTHR46579">
    <property type="entry name" value="F5/8 TYPE C DOMAIN-CONTAINING PROTEIN-RELATED"/>
    <property type="match status" value="1"/>
</dbReference>
<feature type="compositionally biased region" description="Low complexity" evidence="1">
    <location>
        <begin position="125"/>
        <end position="138"/>
    </location>
</feature>
<feature type="compositionally biased region" description="Acidic residues" evidence="1">
    <location>
        <begin position="160"/>
        <end position="186"/>
    </location>
</feature>
<dbReference type="OrthoDB" id="2440004at2759"/>
<protein>
    <submittedName>
        <fullName evidence="2">Uncharacterized protein</fullName>
    </submittedName>
</protein>
<name>A0A397IEG9_9GLOM</name>